<organism evidence="2 3">
    <name type="scientific">Nocardia jinanensis</name>
    <dbReference type="NCBI Taxonomy" id="382504"/>
    <lineage>
        <taxon>Bacteria</taxon>
        <taxon>Bacillati</taxon>
        <taxon>Actinomycetota</taxon>
        <taxon>Actinomycetes</taxon>
        <taxon>Mycobacteriales</taxon>
        <taxon>Nocardiaceae</taxon>
        <taxon>Nocardia</taxon>
    </lineage>
</organism>
<dbReference type="PANTHER" id="PTHR48079:SF6">
    <property type="entry name" value="NAD(P)-BINDING DOMAIN-CONTAINING PROTEIN-RELATED"/>
    <property type="match status" value="1"/>
</dbReference>
<dbReference type="Pfam" id="PF01370">
    <property type="entry name" value="Epimerase"/>
    <property type="match status" value="1"/>
</dbReference>
<dbReference type="InterPro" id="IPR051783">
    <property type="entry name" value="NAD(P)-dependent_oxidoreduct"/>
</dbReference>
<accession>A0A917RHI4</accession>
<gene>
    <name evidence="2" type="ORF">GCM10011588_21290</name>
</gene>
<protein>
    <submittedName>
        <fullName evidence="2">Epimerase</fullName>
    </submittedName>
</protein>
<dbReference type="InterPro" id="IPR036291">
    <property type="entry name" value="NAD(P)-bd_dom_sf"/>
</dbReference>
<evidence type="ECO:0000313" key="3">
    <source>
        <dbReference type="Proteomes" id="UP000638263"/>
    </source>
</evidence>
<proteinExistence type="predicted"/>
<dbReference type="GO" id="GO:0004029">
    <property type="term" value="F:aldehyde dehydrogenase (NAD+) activity"/>
    <property type="evidence" value="ECO:0007669"/>
    <property type="project" value="TreeGrafter"/>
</dbReference>
<reference evidence="2" key="2">
    <citation type="submission" date="2020-09" db="EMBL/GenBank/DDBJ databases">
        <authorList>
            <person name="Sun Q."/>
            <person name="Zhou Y."/>
        </authorList>
    </citation>
    <scope>NUCLEOTIDE SEQUENCE</scope>
    <source>
        <strain evidence="2">CGMCC 4.3508</strain>
    </source>
</reference>
<dbReference type="InterPro" id="IPR001509">
    <property type="entry name" value="Epimerase_deHydtase"/>
</dbReference>
<dbReference type="RefSeq" id="WP_058855246.1">
    <property type="nucleotide sequence ID" value="NZ_BMMH01000003.1"/>
</dbReference>
<dbReference type="Proteomes" id="UP000638263">
    <property type="component" value="Unassembled WGS sequence"/>
</dbReference>
<dbReference type="EMBL" id="BMMH01000003">
    <property type="protein sequence ID" value="GGL06547.1"/>
    <property type="molecule type" value="Genomic_DNA"/>
</dbReference>
<name>A0A917RHI4_9NOCA</name>
<dbReference type="SUPFAM" id="SSF51735">
    <property type="entry name" value="NAD(P)-binding Rossmann-fold domains"/>
    <property type="match status" value="1"/>
</dbReference>
<evidence type="ECO:0000259" key="1">
    <source>
        <dbReference type="Pfam" id="PF01370"/>
    </source>
</evidence>
<dbReference type="PANTHER" id="PTHR48079">
    <property type="entry name" value="PROTEIN YEEZ"/>
    <property type="match status" value="1"/>
</dbReference>
<dbReference type="Gene3D" id="3.40.50.720">
    <property type="entry name" value="NAD(P)-binding Rossmann-like Domain"/>
    <property type="match status" value="1"/>
</dbReference>
<feature type="domain" description="NAD-dependent epimerase/dehydratase" evidence="1">
    <location>
        <begin position="7"/>
        <end position="231"/>
    </location>
</feature>
<dbReference type="AlphaFoldDB" id="A0A917RHI4"/>
<dbReference type="GO" id="GO:0005737">
    <property type="term" value="C:cytoplasm"/>
    <property type="evidence" value="ECO:0007669"/>
    <property type="project" value="TreeGrafter"/>
</dbReference>
<comment type="caution">
    <text evidence="2">The sequence shown here is derived from an EMBL/GenBank/DDBJ whole genome shotgun (WGS) entry which is preliminary data.</text>
</comment>
<reference evidence="2" key="1">
    <citation type="journal article" date="2014" name="Int. J. Syst. Evol. Microbiol.">
        <title>Complete genome sequence of Corynebacterium casei LMG S-19264T (=DSM 44701T), isolated from a smear-ripened cheese.</title>
        <authorList>
            <consortium name="US DOE Joint Genome Institute (JGI-PGF)"/>
            <person name="Walter F."/>
            <person name="Albersmeier A."/>
            <person name="Kalinowski J."/>
            <person name="Ruckert C."/>
        </authorList>
    </citation>
    <scope>NUCLEOTIDE SEQUENCE</scope>
    <source>
        <strain evidence="2">CGMCC 4.3508</strain>
    </source>
</reference>
<evidence type="ECO:0000313" key="2">
    <source>
        <dbReference type="EMBL" id="GGL06547.1"/>
    </source>
</evidence>
<sequence>MAEPAKLVVGASGFLGSHLTRRLVASGSPVRVLVRHTSDIRAIADLPVEIRYGDLFDDDALRAAVRDCDVIYHCAVDTRAWLRDPEPLFRTNIAGLRHVLDAACAAGPAKFVFTSSAATIGRRPGGVTDETVPFDWPRLGGPYVRSRVEAENLVLRYAAERGLPAVAMCVANTYGPGDWQPTPHGSFVAAAALGKLPFRFTGTGAESVGVEDAARALILAGAAGRPGERYIVSDRYLTNTELLTAAAHAAGREPPRAAVQLPLLYPAAGIASAAARLRGRDSRFTVTSVNLMHIMSRMDHSKAERELGWRPEPVLDSVARAARFFVERRSRRRESERAG</sequence>
<keyword evidence="3" id="KW-1185">Reference proteome</keyword>